<sequence>MGISPGRLYAPPSLRSLIRLTLLLLVVTGLYLGYLQLSTNVHAVVDGQVYRSAQPSPAKLGELVKEYGIKSVLNLRGDSSGEAWYDNEIAAAKGLNVQHIDFHMSATKELSVEEGRQLMAIMAAAPKPMLIHCKAGADRTGLASAIYVAGVAKEGEMAAESQISLTYGHLSLFFIGAYAMDRTFERLEPMFGFLNS</sequence>
<dbReference type="PANTHER" id="PTHR31126">
    <property type="entry name" value="TYROSINE-PROTEIN PHOSPHATASE"/>
    <property type="match status" value="1"/>
</dbReference>
<evidence type="ECO:0000313" key="3">
    <source>
        <dbReference type="Proteomes" id="UP000620262"/>
    </source>
</evidence>
<dbReference type="Proteomes" id="UP000620262">
    <property type="component" value="Unassembled WGS sequence"/>
</dbReference>
<gene>
    <name evidence="2" type="ORF">H4W29_000161</name>
</gene>
<dbReference type="InterPro" id="IPR016130">
    <property type="entry name" value="Tyr_Pase_AS"/>
</dbReference>
<reference evidence="2 3" key="1">
    <citation type="submission" date="2020-10" db="EMBL/GenBank/DDBJ databases">
        <title>Sequencing the genomes of 1000 actinobacteria strains.</title>
        <authorList>
            <person name="Klenk H.-P."/>
        </authorList>
    </citation>
    <scope>NUCLEOTIDE SEQUENCE [LARGE SCALE GENOMIC DNA]</scope>
    <source>
        <strain evidence="2 3">DSM 7307</strain>
    </source>
</reference>
<dbReference type="EMBL" id="JADBEC010000001">
    <property type="protein sequence ID" value="MBE1502980.1"/>
    <property type="molecule type" value="Genomic_DNA"/>
</dbReference>
<accession>A0ABR9IIG7</accession>
<comment type="caution">
    <text evidence="2">The sequence shown here is derived from an EMBL/GenBank/DDBJ whole genome shotgun (WGS) entry which is preliminary data.</text>
</comment>
<dbReference type="Pfam" id="PF13350">
    <property type="entry name" value="Y_phosphatase3"/>
    <property type="match status" value="1"/>
</dbReference>
<protein>
    <submittedName>
        <fullName evidence="2">Protein tyrosine/serine phosphatase</fullName>
    </submittedName>
</protein>
<dbReference type="SUPFAM" id="SSF52799">
    <property type="entry name" value="(Phosphotyrosine protein) phosphatases II"/>
    <property type="match status" value="1"/>
</dbReference>
<dbReference type="InterPro" id="IPR029021">
    <property type="entry name" value="Prot-tyrosine_phosphatase-like"/>
</dbReference>
<comment type="similarity">
    <text evidence="1">Belongs to the protein-tyrosine phosphatase family.</text>
</comment>
<dbReference type="Gene3D" id="3.90.190.10">
    <property type="entry name" value="Protein tyrosine phosphatase superfamily"/>
    <property type="match status" value="1"/>
</dbReference>
<dbReference type="CDD" id="cd14529">
    <property type="entry name" value="TpbA-like"/>
    <property type="match status" value="1"/>
</dbReference>
<proteinExistence type="inferred from homology"/>
<evidence type="ECO:0000256" key="1">
    <source>
        <dbReference type="ARBA" id="ARBA00009580"/>
    </source>
</evidence>
<keyword evidence="3" id="KW-1185">Reference proteome</keyword>
<dbReference type="RefSeq" id="WP_192727267.1">
    <property type="nucleotide sequence ID" value="NZ_BAAAVL010000003.1"/>
</dbReference>
<dbReference type="InterPro" id="IPR026893">
    <property type="entry name" value="Tyr/Ser_Pase_IphP-type"/>
</dbReference>
<organism evidence="2 3">
    <name type="scientific">Rhizobium viscosum</name>
    <name type="common">Arthrobacter viscosus</name>
    <dbReference type="NCBI Taxonomy" id="1673"/>
    <lineage>
        <taxon>Bacteria</taxon>
        <taxon>Pseudomonadati</taxon>
        <taxon>Pseudomonadota</taxon>
        <taxon>Alphaproteobacteria</taxon>
        <taxon>Hyphomicrobiales</taxon>
        <taxon>Rhizobiaceae</taxon>
        <taxon>Rhizobium/Agrobacterium group</taxon>
        <taxon>Rhizobium</taxon>
    </lineage>
</organism>
<evidence type="ECO:0000313" key="2">
    <source>
        <dbReference type="EMBL" id="MBE1502980.1"/>
    </source>
</evidence>
<dbReference type="PANTHER" id="PTHR31126:SF72">
    <property type="entry name" value="DUAL SPECIFICITY PROTEIN PHOSPHATASE TPBA"/>
    <property type="match status" value="1"/>
</dbReference>
<dbReference type="PROSITE" id="PS00383">
    <property type="entry name" value="TYR_PHOSPHATASE_1"/>
    <property type="match status" value="1"/>
</dbReference>
<name>A0ABR9IIG7_RHIVS</name>